<evidence type="ECO:0000256" key="2">
    <source>
        <dbReference type="ARBA" id="ARBA00022630"/>
    </source>
</evidence>
<dbReference type="Proteomes" id="UP000823485">
    <property type="component" value="Unassembled WGS sequence"/>
</dbReference>
<keyword evidence="2" id="KW-0285">Flavoprotein</keyword>
<comment type="cofactor">
    <cofactor evidence="1">
        <name>FMN</name>
        <dbReference type="ChEBI" id="CHEBI:58210"/>
    </cofactor>
</comment>
<evidence type="ECO:0000259" key="5">
    <source>
        <dbReference type="SMART" id="SM00903"/>
    </source>
</evidence>
<dbReference type="Gene3D" id="2.30.110.10">
    <property type="entry name" value="Electron Transport, Fmn-binding Protein, Chain A"/>
    <property type="match status" value="1"/>
</dbReference>
<dbReference type="EMBL" id="JAFBFH010000017">
    <property type="protein sequence ID" value="MBM7715746.1"/>
    <property type="molecule type" value="Genomic_DNA"/>
</dbReference>
<organism evidence="6 7">
    <name type="scientific">Siminovitchia thermophila</name>
    <dbReference type="NCBI Taxonomy" id="1245522"/>
    <lineage>
        <taxon>Bacteria</taxon>
        <taxon>Bacillati</taxon>
        <taxon>Bacillota</taxon>
        <taxon>Bacilli</taxon>
        <taxon>Bacillales</taxon>
        <taxon>Bacillaceae</taxon>
        <taxon>Siminovitchia</taxon>
    </lineage>
</organism>
<dbReference type="PANTHER" id="PTHR33798">
    <property type="entry name" value="FLAVOPROTEIN OXYGENASE"/>
    <property type="match status" value="1"/>
</dbReference>
<comment type="caution">
    <text evidence="6">The sequence shown here is derived from an EMBL/GenBank/DDBJ whole genome shotgun (WGS) entry which is preliminary data.</text>
</comment>
<keyword evidence="3" id="KW-0288">FMN</keyword>
<dbReference type="SUPFAM" id="SSF50475">
    <property type="entry name" value="FMN-binding split barrel"/>
    <property type="match status" value="1"/>
</dbReference>
<name>A0ABS2R7W6_9BACI</name>
<evidence type="ECO:0000313" key="7">
    <source>
        <dbReference type="Proteomes" id="UP000823485"/>
    </source>
</evidence>
<dbReference type="RefSeq" id="WP_077114005.1">
    <property type="nucleotide sequence ID" value="NZ_JAFBFH010000017.1"/>
</dbReference>
<evidence type="ECO:0000256" key="4">
    <source>
        <dbReference type="ARBA" id="ARBA00038054"/>
    </source>
</evidence>
<keyword evidence="7" id="KW-1185">Reference proteome</keyword>
<protein>
    <submittedName>
        <fullName evidence="6">Flavin reductase (DIM6/NTAB) family NADH-FMN oxidoreductase RutF</fullName>
    </submittedName>
</protein>
<evidence type="ECO:0000256" key="1">
    <source>
        <dbReference type="ARBA" id="ARBA00001917"/>
    </source>
</evidence>
<proteinExistence type="inferred from homology"/>
<feature type="domain" description="Flavin reductase like" evidence="5">
    <location>
        <begin position="22"/>
        <end position="178"/>
    </location>
</feature>
<sequence length="206" mass="22597">MLTFNPDELAVKDVYKLMTGTIAPRPIAFVTTVSTEKGVTNAAPFSFFNVVSSNPPIISLSIGRRNGEMKDTSRNAVSSGELVVHISTDHIIKDVNETAATLPAGDSELELTSLQTTKSTKVNVPAVAEAKVRFECKVEHQYEIKNDEGVTAADLILARIIYIHMAEDVYDEKNGYILTDKLKPVARLAGNEYAEIGNIYKLIRPK</sequence>
<dbReference type="InterPro" id="IPR012349">
    <property type="entry name" value="Split_barrel_FMN-bd"/>
</dbReference>
<reference evidence="6 7" key="1">
    <citation type="submission" date="2021-01" db="EMBL/GenBank/DDBJ databases">
        <title>Genomic Encyclopedia of Type Strains, Phase IV (KMG-IV): sequencing the most valuable type-strain genomes for metagenomic binning, comparative biology and taxonomic classification.</title>
        <authorList>
            <person name="Goeker M."/>
        </authorList>
    </citation>
    <scope>NUCLEOTIDE SEQUENCE [LARGE SCALE GENOMIC DNA]</scope>
    <source>
        <strain evidence="6 7">DSM 105453</strain>
    </source>
</reference>
<comment type="similarity">
    <text evidence="4">Belongs to the flavoredoxin family.</text>
</comment>
<dbReference type="Pfam" id="PF01613">
    <property type="entry name" value="Flavin_Reduct"/>
    <property type="match status" value="1"/>
</dbReference>
<accession>A0ABS2R7W6</accession>
<evidence type="ECO:0000313" key="6">
    <source>
        <dbReference type="EMBL" id="MBM7715746.1"/>
    </source>
</evidence>
<evidence type="ECO:0000256" key="3">
    <source>
        <dbReference type="ARBA" id="ARBA00022643"/>
    </source>
</evidence>
<dbReference type="SMART" id="SM00903">
    <property type="entry name" value="Flavin_Reduct"/>
    <property type="match status" value="1"/>
</dbReference>
<dbReference type="PANTHER" id="PTHR33798:SF5">
    <property type="entry name" value="FLAVIN REDUCTASE LIKE DOMAIN-CONTAINING PROTEIN"/>
    <property type="match status" value="1"/>
</dbReference>
<dbReference type="InterPro" id="IPR002563">
    <property type="entry name" value="Flavin_Rdtase-like_dom"/>
</dbReference>
<gene>
    <name evidence="6" type="ORF">JOC94_002735</name>
</gene>